<organism evidence="12 13">
    <name type="scientific">Pseudoalteromonas aliena</name>
    <dbReference type="NCBI Taxonomy" id="247523"/>
    <lineage>
        <taxon>Bacteria</taxon>
        <taxon>Pseudomonadati</taxon>
        <taxon>Pseudomonadota</taxon>
        <taxon>Gammaproteobacteria</taxon>
        <taxon>Alteromonadales</taxon>
        <taxon>Pseudoalteromonadaceae</taxon>
        <taxon>Pseudoalteromonas</taxon>
    </lineage>
</organism>
<evidence type="ECO:0000256" key="10">
    <source>
        <dbReference type="ARBA" id="ARBA00047776"/>
    </source>
</evidence>
<dbReference type="PANTHER" id="PTHR47878:SF1">
    <property type="entry name" value="FLAVODOXIN_FERREDOXIN--NADP REDUCTASE"/>
    <property type="match status" value="1"/>
</dbReference>
<dbReference type="PANTHER" id="PTHR47878">
    <property type="entry name" value="OXIDOREDUCTASE FAD/NAD(P)-BINDING DOMAIN PROTEIN"/>
    <property type="match status" value="1"/>
</dbReference>
<keyword evidence="8" id="KW-0560">Oxidoreductase</keyword>
<evidence type="ECO:0000259" key="11">
    <source>
        <dbReference type="PROSITE" id="PS51384"/>
    </source>
</evidence>
<dbReference type="GO" id="GO:0000166">
    <property type="term" value="F:nucleotide binding"/>
    <property type="evidence" value="ECO:0007669"/>
    <property type="project" value="UniProtKB-KW"/>
</dbReference>
<dbReference type="RefSeq" id="WP_077535433.1">
    <property type="nucleotide sequence ID" value="NZ_CP019628.1"/>
</dbReference>
<evidence type="ECO:0000256" key="1">
    <source>
        <dbReference type="ARBA" id="ARBA00001974"/>
    </source>
</evidence>
<dbReference type="PROSITE" id="PS51384">
    <property type="entry name" value="FAD_FR"/>
    <property type="match status" value="1"/>
</dbReference>
<accession>A0A1Q2GUP7</accession>
<dbReference type="GO" id="GO:0042167">
    <property type="term" value="P:heme catabolic process"/>
    <property type="evidence" value="ECO:0007669"/>
    <property type="project" value="TreeGrafter"/>
</dbReference>
<comment type="catalytic activity">
    <reaction evidence="10">
        <text>2 reduced [2Fe-2S]-[ferredoxin] + NADP(+) + H(+) = 2 oxidized [2Fe-2S]-[ferredoxin] + NADPH</text>
        <dbReference type="Rhea" id="RHEA:20125"/>
        <dbReference type="Rhea" id="RHEA-COMP:10000"/>
        <dbReference type="Rhea" id="RHEA-COMP:10001"/>
        <dbReference type="ChEBI" id="CHEBI:15378"/>
        <dbReference type="ChEBI" id="CHEBI:33737"/>
        <dbReference type="ChEBI" id="CHEBI:33738"/>
        <dbReference type="ChEBI" id="CHEBI:57783"/>
        <dbReference type="ChEBI" id="CHEBI:58349"/>
        <dbReference type="EC" id="1.18.1.2"/>
    </reaction>
</comment>
<dbReference type="InterPro" id="IPR001433">
    <property type="entry name" value="OxRdtase_FAD/NAD-bd"/>
</dbReference>
<sequence length="247" mass="28429">MSNWVDASVKKVTWWNETLFSLTLNADVEPFKAGQFTKLSVMDNDKRIARAYSYVNSPENNDLEFYLINVASGLLSPRLAKLQPGDTVLIERRATGFFTLDEIPQSEQLWMLSTGTAIGPFLSMLQQSEIWQKYQYINLVHGVRYNNDLSYQELINELLKQYPDQLNYIPVVSREKPLQGLNGRITTAIANKTLFEHVKLSPTANNAQFMICGNPQMVKDTTELLIGQNFKRNRRREPGQITVEQYW</sequence>
<evidence type="ECO:0000313" key="13">
    <source>
        <dbReference type="Proteomes" id="UP000188243"/>
    </source>
</evidence>
<dbReference type="InterPro" id="IPR051930">
    <property type="entry name" value="FNR_type-1"/>
</dbReference>
<feature type="domain" description="FAD-binding FR-type" evidence="11">
    <location>
        <begin position="2"/>
        <end position="101"/>
    </location>
</feature>
<evidence type="ECO:0000313" key="12">
    <source>
        <dbReference type="EMBL" id="AQP98710.1"/>
    </source>
</evidence>
<keyword evidence="4" id="KW-0285">Flavoprotein</keyword>
<dbReference type="Pfam" id="PF00970">
    <property type="entry name" value="FAD_binding_6"/>
    <property type="match status" value="1"/>
</dbReference>
<dbReference type="InterPro" id="IPR033892">
    <property type="entry name" value="FNR_bac"/>
</dbReference>
<dbReference type="EMBL" id="CP019628">
    <property type="protein sequence ID" value="AQP98710.1"/>
    <property type="molecule type" value="Genomic_DNA"/>
</dbReference>
<evidence type="ECO:0000256" key="7">
    <source>
        <dbReference type="ARBA" id="ARBA00022857"/>
    </source>
</evidence>
<dbReference type="InterPro" id="IPR017927">
    <property type="entry name" value="FAD-bd_FR_type"/>
</dbReference>
<gene>
    <name evidence="12" type="ORF">B0W48_02180</name>
</gene>
<dbReference type="Gene3D" id="3.40.50.80">
    <property type="entry name" value="Nucleotide-binding domain of ferredoxin-NADP reductase (FNR) module"/>
    <property type="match status" value="1"/>
</dbReference>
<comment type="similarity">
    <text evidence="2">Belongs to the ferredoxin--NADP reductase type 1 family.</text>
</comment>
<dbReference type="KEGG" id="paln:B0W48_02180"/>
<comment type="cofactor">
    <cofactor evidence="9">
        <name>[2Fe-2S] cluster</name>
        <dbReference type="ChEBI" id="CHEBI:190135"/>
    </cofactor>
</comment>
<evidence type="ECO:0000256" key="8">
    <source>
        <dbReference type="ARBA" id="ARBA00023002"/>
    </source>
</evidence>
<dbReference type="AlphaFoldDB" id="A0A1Q2GUP7"/>
<keyword evidence="5" id="KW-0547">Nucleotide-binding</keyword>
<evidence type="ECO:0000256" key="3">
    <source>
        <dbReference type="ARBA" id="ARBA00013223"/>
    </source>
</evidence>
<dbReference type="SUPFAM" id="SSF63380">
    <property type="entry name" value="Riboflavin synthase domain-like"/>
    <property type="match status" value="1"/>
</dbReference>
<dbReference type="GO" id="GO:0034599">
    <property type="term" value="P:cellular response to oxidative stress"/>
    <property type="evidence" value="ECO:0007669"/>
    <property type="project" value="TreeGrafter"/>
</dbReference>
<dbReference type="InterPro" id="IPR008333">
    <property type="entry name" value="Cbr1-like_FAD-bd_dom"/>
</dbReference>
<dbReference type="Gene3D" id="2.40.30.10">
    <property type="entry name" value="Translation factors"/>
    <property type="match status" value="1"/>
</dbReference>
<name>A0A1Q2GUP7_9GAMM</name>
<protein>
    <recommendedName>
        <fullName evidence="3">ferredoxin--NADP(+) reductase</fullName>
        <ecNumber evidence="3">1.18.1.2</ecNumber>
    </recommendedName>
</protein>
<dbReference type="STRING" id="247523.B0W48_02180"/>
<dbReference type="CDD" id="cd06195">
    <property type="entry name" value="FNR1"/>
    <property type="match status" value="1"/>
</dbReference>
<evidence type="ECO:0000256" key="5">
    <source>
        <dbReference type="ARBA" id="ARBA00022741"/>
    </source>
</evidence>
<evidence type="ECO:0000256" key="9">
    <source>
        <dbReference type="ARBA" id="ARBA00034078"/>
    </source>
</evidence>
<comment type="cofactor">
    <cofactor evidence="1">
        <name>FAD</name>
        <dbReference type="ChEBI" id="CHEBI:57692"/>
    </cofactor>
</comment>
<dbReference type="EC" id="1.18.1.2" evidence="3"/>
<keyword evidence="7" id="KW-0521">NADP</keyword>
<dbReference type="InterPro" id="IPR039261">
    <property type="entry name" value="FNR_nucleotide-bd"/>
</dbReference>
<dbReference type="InterPro" id="IPR017938">
    <property type="entry name" value="Riboflavin_synthase-like_b-brl"/>
</dbReference>
<dbReference type="Pfam" id="PF00175">
    <property type="entry name" value="NAD_binding_1"/>
    <property type="match status" value="1"/>
</dbReference>
<proteinExistence type="inferred from homology"/>
<dbReference type="SUPFAM" id="SSF52343">
    <property type="entry name" value="Ferredoxin reductase-like, C-terminal NADP-linked domain"/>
    <property type="match status" value="1"/>
</dbReference>
<reference evidence="12 13" key="1">
    <citation type="submission" date="2017-02" db="EMBL/GenBank/DDBJ databases">
        <title>Complete genome sequence of the cold-active Pseudoalteromonas aliena strain EH1 isolated from Arctic seawater.</title>
        <authorList>
            <person name="Kim E."/>
            <person name="Heo E."/>
            <person name="Kim H."/>
            <person name="Kim D."/>
        </authorList>
    </citation>
    <scope>NUCLEOTIDE SEQUENCE [LARGE SCALE GENOMIC DNA]</scope>
    <source>
        <strain evidence="12 13">EH1</strain>
    </source>
</reference>
<evidence type="ECO:0000256" key="6">
    <source>
        <dbReference type="ARBA" id="ARBA00022827"/>
    </source>
</evidence>
<evidence type="ECO:0000256" key="4">
    <source>
        <dbReference type="ARBA" id="ARBA00022630"/>
    </source>
</evidence>
<keyword evidence="6" id="KW-0274">FAD</keyword>
<dbReference type="Proteomes" id="UP000188243">
    <property type="component" value="Chromosome"/>
</dbReference>
<dbReference type="GO" id="GO:0004324">
    <property type="term" value="F:ferredoxin-NADP+ reductase activity"/>
    <property type="evidence" value="ECO:0007669"/>
    <property type="project" value="UniProtKB-EC"/>
</dbReference>
<evidence type="ECO:0000256" key="2">
    <source>
        <dbReference type="ARBA" id="ARBA00008312"/>
    </source>
</evidence>